<name>A0A284VTZ3_9EURY</name>
<keyword evidence="2" id="KW-1185">Reference proteome</keyword>
<accession>A0A284VTZ3</accession>
<dbReference type="AlphaFoldDB" id="A0A284VTZ3"/>
<sequence>MVVGIIKTIVLIDIKIIDAARSNILPEFCKIRKVPGMYQNQDITLWRAAEIAGVSLTELLAELPKQKIVFH</sequence>
<evidence type="ECO:0000313" key="2">
    <source>
        <dbReference type="Proteomes" id="UP000218615"/>
    </source>
</evidence>
<protein>
    <submittedName>
        <fullName evidence="1">Uncharacterized protein</fullName>
    </submittedName>
</protein>
<reference evidence="2" key="1">
    <citation type="submission" date="2017-06" db="EMBL/GenBank/DDBJ databases">
        <authorList>
            <person name="Cremers G."/>
        </authorList>
    </citation>
    <scope>NUCLEOTIDE SEQUENCE [LARGE SCALE GENOMIC DNA]</scope>
</reference>
<evidence type="ECO:0000313" key="1">
    <source>
        <dbReference type="EMBL" id="SNQ62742.1"/>
    </source>
</evidence>
<gene>
    <name evidence="1" type="ORF">MNV_850003</name>
</gene>
<dbReference type="EMBL" id="FZMP01000235">
    <property type="protein sequence ID" value="SNQ62742.1"/>
    <property type="molecule type" value="Genomic_DNA"/>
</dbReference>
<proteinExistence type="predicted"/>
<organism evidence="1 2">
    <name type="scientific">Candidatus Methanoperedens nitratireducens</name>
    <dbReference type="NCBI Taxonomy" id="1392998"/>
    <lineage>
        <taxon>Archaea</taxon>
        <taxon>Methanobacteriati</taxon>
        <taxon>Methanobacteriota</taxon>
        <taxon>Stenosarchaea group</taxon>
        <taxon>Methanomicrobia</taxon>
        <taxon>Methanosarcinales</taxon>
        <taxon>ANME-2 cluster</taxon>
        <taxon>Candidatus Methanoperedentaceae</taxon>
        <taxon>Candidatus Methanoperedens</taxon>
    </lineage>
</organism>
<dbReference type="RefSeq" id="WP_096207265.1">
    <property type="nucleotide sequence ID" value="NZ_FZMP01000235.1"/>
</dbReference>
<dbReference type="Proteomes" id="UP000218615">
    <property type="component" value="Unassembled WGS sequence"/>
</dbReference>